<organism evidence="2 3">
    <name type="scientific">Ephemerocybe angulata</name>
    <dbReference type="NCBI Taxonomy" id="980116"/>
    <lineage>
        <taxon>Eukaryota</taxon>
        <taxon>Fungi</taxon>
        <taxon>Dikarya</taxon>
        <taxon>Basidiomycota</taxon>
        <taxon>Agaricomycotina</taxon>
        <taxon>Agaricomycetes</taxon>
        <taxon>Agaricomycetidae</taxon>
        <taxon>Agaricales</taxon>
        <taxon>Agaricineae</taxon>
        <taxon>Psathyrellaceae</taxon>
        <taxon>Ephemerocybe</taxon>
    </lineage>
</organism>
<evidence type="ECO:0000313" key="2">
    <source>
        <dbReference type="EMBL" id="KAF5333175.1"/>
    </source>
</evidence>
<dbReference type="Proteomes" id="UP000541558">
    <property type="component" value="Unassembled WGS sequence"/>
</dbReference>
<dbReference type="AlphaFoldDB" id="A0A8H5FDJ2"/>
<evidence type="ECO:0000256" key="1">
    <source>
        <dbReference type="SAM" id="MobiDB-lite"/>
    </source>
</evidence>
<protein>
    <submittedName>
        <fullName evidence="2">Uncharacterized protein</fullName>
    </submittedName>
</protein>
<gene>
    <name evidence="2" type="ORF">D9611_002694</name>
</gene>
<proteinExistence type="predicted"/>
<accession>A0A8H5FDJ2</accession>
<reference evidence="2 3" key="1">
    <citation type="journal article" date="2020" name="ISME J.">
        <title>Uncovering the hidden diversity of litter-decomposition mechanisms in mushroom-forming fungi.</title>
        <authorList>
            <person name="Floudas D."/>
            <person name="Bentzer J."/>
            <person name="Ahren D."/>
            <person name="Johansson T."/>
            <person name="Persson P."/>
            <person name="Tunlid A."/>
        </authorList>
    </citation>
    <scope>NUCLEOTIDE SEQUENCE [LARGE SCALE GENOMIC DNA]</scope>
    <source>
        <strain evidence="2 3">CBS 175.51</strain>
    </source>
</reference>
<evidence type="ECO:0000313" key="3">
    <source>
        <dbReference type="Proteomes" id="UP000541558"/>
    </source>
</evidence>
<dbReference type="EMBL" id="JAACJK010000109">
    <property type="protein sequence ID" value="KAF5333175.1"/>
    <property type="molecule type" value="Genomic_DNA"/>
</dbReference>
<feature type="region of interest" description="Disordered" evidence="1">
    <location>
        <begin position="1"/>
        <end position="40"/>
    </location>
</feature>
<comment type="caution">
    <text evidence="2">The sequence shown here is derived from an EMBL/GenBank/DDBJ whole genome shotgun (WGS) entry which is preliminary data.</text>
</comment>
<sequence>MSSDPMRVDPSTPTPQPQAGPSSSSSAPTPGALPAQAAQQVAAAAANPQNSDVASVIGQIMKQQFGEGYAIEKIAHILRQNMDHFAKQGKLSPAQIEQLKLFAEKHEKSQVRTQSTP</sequence>
<keyword evidence="3" id="KW-1185">Reference proteome</keyword>
<name>A0A8H5FDJ2_9AGAR</name>
<feature type="compositionally biased region" description="Low complexity" evidence="1">
    <location>
        <begin position="19"/>
        <end position="40"/>
    </location>
</feature>